<dbReference type="Proteomes" id="UP000887580">
    <property type="component" value="Unplaced"/>
</dbReference>
<dbReference type="WBParaSite" id="PS1159_v2.g19738.t1">
    <property type="protein sequence ID" value="PS1159_v2.g19738.t1"/>
    <property type="gene ID" value="PS1159_v2.g19738"/>
</dbReference>
<evidence type="ECO:0000313" key="1">
    <source>
        <dbReference type="Proteomes" id="UP000887580"/>
    </source>
</evidence>
<accession>A0AC35FRR3</accession>
<sequence length="595" mass="65263">MKALFGVFLFAAVASANVIPNRFNAVCNNVNPTAAFLHCNVDLTIAMDMSSAMGNTANIATMTNSILSDFLPNFSFYETFVAGLSFGSTVTSSMYWNNYADMCNFINAAEETAIQVGLNSTSLSEVFQNYQIDLQHSGRNFQKVLLLLTAKTDPAEIAAAKIYADQIMANGVAIIVVALNQGSTSDLSKLGQYFYPSPDYTIPITTIPSIICSYGSQTMNPPTVNPSAPPYNPLSDAVGSPCSTNVSNVWLDLVFLVDISNSMSVHELNNWALETLTYTNKISFGSRGPHKTRAGIITYATDSVTRLALKDGIDKSLFKKEVLKVQTYFNANDNGGYVQTALKAAQTMFNDTKTFDGNPKDIRQQVIIITAAAYDDIGFKGAFETAQTLKNDGVKIFTINYISAAGVYVPNFDVLASEGYAYQSDDMDIAKLLPLGLTQVNCFCPVGSLQFHYYNGHNNTNYADCLVLNDVASLPSLVNSDGCPNGAVVAVSSQIKLDFITDKILFNSTKFGQIKQFITGAHKNDDGNWYWWGYDQTEYPVGKFPVFNPGPSDIYSFMNNYFGFNWRLNGTTDDNPYPWMCQNRACDADFICDQS</sequence>
<organism evidence="1 2">
    <name type="scientific">Panagrolaimus sp. PS1159</name>
    <dbReference type="NCBI Taxonomy" id="55785"/>
    <lineage>
        <taxon>Eukaryota</taxon>
        <taxon>Metazoa</taxon>
        <taxon>Ecdysozoa</taxon>
        <taxon>Nematoda</taxon>
        <taxon>Chromadorea</taxon>
        <taxon>Rhabditida</taxon>
        <taxon>Tylenchina</taxon>
        <taxon>Panagrolaimomorpha</taxon>
        <taxon>Panagrolaimoidea</taxon>
        <taxon>Panagrolaimidae</taxon>
        <taxon>Panagrolaimus</taxon>
    </lineage>
</organism>
<evidence type="ECO:0000313" key="2">
    <source>
        <dbReference type="WBParaSite" id="PS1159_v2.g19738.t1"/>
    </source>
</evidence>
<reference evidence="2" key="1">
    <citation type="submission" date="2022-11" db="UniProtKB">
        <authorList>
            <consortium name="WormBaseParasite"/>
        </authorList>
    </citation>
    <scope>IDENTIFICATION</scope>
</reference>
<name>A0AC35FRR3_9BILA</name>
<proteinExistence type="predicted"/>
<protein>
    <submittedName>
        <fullName evidence="2">VWFA domain-containing protein</fullName>
    </submittedName>
</protein>